<evidence type="ECO:0000313" key="1">
    <source>
        <dbReference type="EMBL" id="AER57638.1"/>
    </source>
</evidence>
<dbReference type="HOGENOM" id="CLU_1853547_0_0_6"/>
<organism evidence="1 2">
    <name type="scientific">Pseudoxanthomonas spadix (strain BD-a59)</name>
    <dbReference type="NCBI Taxonomy" id="1045855"/>
    <lineage>
        <taxon>Bacteria</taxon>
        <taxon>Pseudomonadati</taxon>
        <taxon>Pseudomonadota</taxon>
        <taxon>Gammaproteobacteria</taxon>
        <taxon>Lysobacterales</taxon>
        <taxon>Lysobacteraceae</taxon>
        <taxon>Pseudoxanthomonas</taxon>
    </lineage>
</organism>
<protein>
    <submittedName>
        <fullName evidence="1">Uncharacterized protein</fullName>
    </submittedName>
</protein>
<gene>
    <name evidence="1" type="ordered locus">DSC_14970</name>
</gene>
<dbReference type="KEGG" id="psd:DSC_14970"/>
<name>G7UVH7_PSEUP</name>
<accession>G7UVH7</accession>
<keyword evidence="2" id="KW-1185">Reference proteome</keyword>
<proteinExistence type="predicted"/>
<reference evidence="1 2" key="1">
    <citation type="journal article" date="2012" name="J. Bacteriol.">
        <title>Complete Genome Sequence of the BTEX-Degrading Bacterium Pseudoxanthomonas spadix BD-a59.</title>
        <authorList>
            <person name="Lee S.H."/>
            <person name="Jin H.M."/>
            <person name="Lee H.J."/>
            <person name="Kim J.M."/>
            <person name="Jeon C.O."/>
        </authorList>
    </citation>
    <scope>NUCLEOTIDE SEQUENCE [LARGE SCALE GENOMIC DNA]</scope>
    <source>
        <strain evidence="1 2">BD-a59</strain>
    </source>
</reference>
<sequence>MAVALCALRASFATLRTSRRLSCALRAGQAQGEISPSKNALLRCTTAGSTPPRLDHESFAVSRPLALLGSAFYPVLVHRLAAALHASFPHSVALVQLRFASLVVINLREDLHLQECARAGRTNDKARIAAGLVLHGSA</sequence>
<dbReference type="Proteomes" id="UP000005870">
    <property type="component" value="Chromosome"/>
</dbReference>
<dbReference type="AlphaFoldDB" id="G7UVH7"/>
<dbReference type="EMBL" id="CP003093">
    <property type="protein sequence ID" value="AER57638.1"/>
    <property type="molecule type" value="Genomic_DNA"/>
</dbReference>
<dbReference type="eggNOG" id="ENOG502ZUMM">
    <property type="taxonomic scope" value="Bacteria"/>
</dbReference>
<evidence type="ECO:0000313" key="2">
    <source>
        <dbReference type="Proteomes" id="UP000005870"/>
    </source>
</evidence>